<evidence type="ECO:0000259" key="7">
    <source>
        <dbReference type="Pfam" id="PF02687"/>
    </source>
</evidence>
<feature type="transmembrane region" description="Helical" evidence="6">
    <location>
        <begin position="611"/>
        <end position="636"/>
    </location>
</feature>
<evidence type="ECO:0000256" key="5">
    <source>
        <dbReference type="ARBA" id="ARBA00023136"/>
    </source>
</evidence>
<organism evidence="8 9">
    <name type="scientific">Lacicoccus qingdaonensis</name>
    <dbReference type="NCBI Taxonomy" id="576118"/>
    <lineage>
        <taxon>Bacteria</taxon>
        <taxon>Bacillati</taxon>
        <taxon>Bacillota</taxon>
        <taxon>Bacilli</taxon>
        <taxon>Bacillales</taxon>
        <taxon>Salinicoccaceae</taxon>
        <taxon>Lacicoccus</taxon>
    </lineage>
</organism>
<feature type="transmembrane region" description="Helical" evidence="6">
    <location>
        <begin position="196"/>
        <end position="217"/>
    </location>
</feature>
<name>A0A1G9D463_9BACL</name>
<dbReference type="Proteomes" id="UP000199008">
    <property type="component" value="Unassembled WGS sequence"/>
</dbReference>
<protein>
    <submittedName>
        <fullName evidence="8">Bacitracin transport system permease protein</fullName>
    </submittedName>
</protein>
<keyword evidence="3 6" id="KW-0812">Transmembrane</keyword>
<feature type="transmembrane region" description="Helical" evidence="6">
    <location>
        <begin position="100"/>
        <end position="126"/>
    </location>
</feature>
<gene>
    <name evidence="8" type="ORF">SAMN05216216_10546</name>
</gene>
<evidence type="ECO:0000256" key="1">
    <source>
        <dbReference type="ARBA" id="ARBA00004651"/>
    </source>
</evidence>
<dbReference type="AlphaFoldDB" id="A0A1G9D463"/>
<evidence type="ECO:0000256" key="4">
    <source>
        <dbReference type="ARBA" id="ARBA00022989"/>
    </source>
</evidence>
<dbReference type="InterPro" id="IPR052536">
    <property type="entry name" value="ABC-4_Integral_Memb_Prot"/>
</dbReference>
<dbReference type="InterPro" id="IPR027022">
    <property type="entry name" value="ABC_permease_BceB-typ"/>
</dbReference>
<evidence type="ECO:0000313" key="8">
    <source>
        <dbReference type="EMBL" id="SDK58722.1"/>
    </source>
</evidence>
<comment type="similarity">
    <text evidence="6">Belongs to the ABC-4 integral membrane protein family.</text>
</comment>
<dbReference type="GO" id="GO:0005886">
    <property type="term" value="C:plasma membrane"/>
    <property type="evidence" value="ECO:0007669"/>
    <property type="project" value="UniProtKB-SubCell"/>
</dbReference>
<dbReference type="RefSeq" id="WP_092985121.1">
    <property type="nucleotide sequence ID" value="NZ_FNFY01000005.1"/>
</dbReference>
<keyword evidence="5 6" id="KW-0472">Membrane</keyword>
<dbReference type="GO" id="GO:0055085">
    <property type="term" value="P:transmembrane transport"/>
    <property type="evidence" value="ECO:0007669"/>
    <property type="project" value="UniProtKB-UniRule"/>
</dbReference>
<proteinExistence type="inferred from homology"/>
<dbReference type="EMBL" id="FNFY01000005">
    <property type="protein sequence ID" value="SDK58722.1"/>
    <property type="molecule type" value="Genomic_DNA"/>
</dbReference>
<feature type="transmembrane region" description="Helical" evidence="6">
    <location>
        <begin position="580"/>
        <end position="599"/>
    </location>
</feature>
<feature type="transmembrane region" description="Helical" evidence="6">
    <location>
        <begin position="57"/>
        <end position="79"/>
    </location>
</feature>
<keyword evidence="9" id="KW-1185">Reference proteome</keyword>
<dbReference type="PANTHER" id="PTHR46795">
    <property type="entry name" value="ABC TRANSPORTER PERMEASE-RELATED-RELATED"/>
    <property type="match status" value="1"/>
</dbReference>
<accession>A0A1G9D463</accession>
<keyword evidence="4 6" id="KW-1133">Transmembrane helix</keyword>
<evidence type="ECO:0000313" key="9">
    <source>
        <dbReference type="Proteomes" id="UP000199008"/>
    </source>
</evidence>
<dbReference type="STRING" id="576118.SAMN05216216_10546"/>
<sequence length="644" mass="72347">MLNSLIIKNFLRNIKNYALYIFALIFSVSLFFSLLLLTLDENVSDEITGNSGLSSLFSVGAIVMVVIISLFVMFANMIFIKRRHREIALYQLIGMSRRKVFGVLALENFIIYFGSLVGGIALGFLISRLLMMALLKIMRVDMLVSMSFSFTAVWITALVFIVVFIILMIQNYVFLRNASLIRLLNLNKTSESVGKPVGIGTIIMGIIGLAMIGYGYYMSSNLFESAMDNPVMLPVNMMLILFLTIAGTYITFKYSVTFLLNLVRRSKNGHVNVNDVLSVTSVMFKMRSNAFLLTVITVITAISITAMSLSYISYYSTEKMLDSTDPYDYIVYSEEDLDFYDELLNDEGVAIERIEKSFIHFPIAPKEDDEDPGDAEEPLNYSLVVASDNEFEGFDVNENETHVTGDLAILDLFMNFEKGDQVTFTGDDDFRRTVEVTAIDDGAILPSHVSFGLPTVIVDETVYRQLMENQHESETMSDAPTNLYAFNIPGGDSDEIYEMMDDESNPAFESRLQSYNEAVQMTGMLTFIIGFLGFAFLLTSGCILYFKQIDECENEKGSYSVLRKLGFSEGEILRGLGLKMLITFGIPLIIGLLHTYFAVQSGWFIFGIEMWTPMLIVVGAYTVLYSIFALISLGYYKKVVKASI</sequence>
<keyword evidence="2 6" id="KW-1003">Cell membrane</keyword>
<dbReference type="Pfam" id="PF02687">
    <property type="entry name" value="FtsX"/>
    <property type="match status" value="1"/>
</dbReference>
<dbReference type="OrthoDB" id="1705903at2"/>
<dbReference type="PANTHER" id="PTHR46795:SF3">
    <property type="entry name" value="ABC TRANSPORTER PERMEASE"/>
    <property type="match status" value="1"/>
</dbReference>
<feature type="transmembrane region" description="Helical" evidence="6">
    <location>
        <begin position="290"/>
        <end position="314"/>
    </location>
</feature>
<reference evidence="9" key="1">
    <citation type="submission" date="2016-10" db="EMBL/GenBank/DDBJ databases">
        <authorList>
            <person name="Varghese N."/>
            <person name="Submissions S."/>
        </authorList>
    </citation>
    <scope>NUCLEOTIDE SEQUENCE [LARGE SCALE GENOMIC DNA]</scope>
    <source>
        <strain evidence="9">CGMCC 1.8895</strain>
    </source>
</reference>
<dbReference type="PIRSF" id="PIRSF018968">
    <property type="entry name" value="ABC_permease_BceB"/>
    <property type="match status" value="1"/>
</dbReference>
<evidence type="ECO:0000256" key="6">
    <source>
        <dbReference type="PIRNR" id="PIRNR018968"/>
    </source>
</evidence>
<feature type="transmembrane region" description="Helical" evidence="6">
    <location>
        <begin position="524"/>
        <end position="546"/>
    </location>
</feature>
<evidence type="ECO:0000256" key="2">
    <source>
        <dbReference type="ARBA" id="ARBA00022475"/>
    </source>
</evidence>
<dbReference type="InterPro" id="IPR003838">
    <property type="entry name" value="ABC3_permease_C"/>
</dbReference>
<feature type="transmembrane region" description="Helical" evidence="6">
    <location>
        <begin position="146"/>
        <end position="175"/>
    </location>
</feature>
<feature type="domain" description="ABC3 transporter permease C-terminal" evidence="7">
    <location>
        <begin position="60"/>
        <end position="169"/>
    </location>
</feature>
<feature type="transmembrane region" description="Helical" evidence="6">
    <location>
        <begin position="17"/>
        <end position="37"/>
    </location>
</feature>
<comment type="subcellular location">
    <subcellularLocation>
        <location evidence="1 6">Cell membrane</location>
        <topology evidence="1 6">Multi-pass membrane protein</topology>
    </subcellularLocation>
</comment>
<evidence type="ECO:0000256" key="3">
    <source>
        <dbReference type="ARBA" id="ARBA00022692"/>
    </source>
</evidence>
<feature type="transmembrane region" description="Helical" evidence="6">
    <location>
        <begin position="237"/>
        <end position="260"/>
    </location>
</feature>
<keyword evidence="6" id="KW-0813">Transport</keyword>